<evidence type="ECO:0000256" key="13">
    <source>
        <dbReference type="SAM" id="SignalP"/>
    </source>
</evidence>
<name>A0A502FYX0_9SPHN</name>
<dbReference type="InterPro" id="IPR039426">
    <property type="entry name" value="TonB-dep_rcpt-like"/>
</dbReference>
<dbReference type="Pfam" id="PF00593">
    <property type="entry name" value="TonB_dep_Rec_b-barrel"/>
    <property type="match status" value="1"/>
</dbReference>
<keyword evidence="5 11" id="KW-0812">Transmembrane</keyword>
<evidence type="ECO:0000256" key="7">
    <source>
        <dbReference type="ARBA" id="ARBA00023065"/>
    </source>
</evidence>
<dbReference type="GO" id="GO:0009279">
    <property type="term" value="C:cell outer membrane"/>
    <property type="evidence" value="ECO:0007669"/>
    <property type="project" value="UniProtKB-SubCell"/>
</dbReference>
<keyword evidence="3 11" id="KW-1134">Transmembrane beta strand</keyword>
<dbReference type="SUPFAM" id="SSF56935">
    <property type="entry name" value="Porins"/>
    <property type="match status" value="1"/>
</dbReference>
<evidence type="ECO:0000259" key="14">
    <source>
        <dbReference type="Pfam" id="PF00593"/>
    </source>
</evidence>
<dbReference type="Pfam" id="PF07715">
    <property type="entry name" value="Plug"/>
    <property type="match status" value="1"/>
</dbReference>
<dbReference type="PANTHER" id="PTHR32552:SF81">
    <property type="entry name" value="TONB-DEPENDENT OUTER MEMBRANE RECEPTOR"/>
    <property type="match status" value="1"/>
</dbReference>
<keyword evidence="17" id="KW-1185">Reference proteome</keyword>
<evidence type="ECO:0000313" key="17">
    <source>
        <dbReference type="Proteomes" id="UP000319931"/>
    </source>
</evidence>
<evidence type="ECO:0000256" key="12">
    <source>
        <dbReference type="RuleBase" id="RU003357"/>
    </source>
</evidence>
<dbReference type="InterPro" id="IPR036942">
    <property type="entry name" value="Beta-barrel_TonB_sf"/>
</dbReference>
<protein>
    <submittedName>
        <fullName evidence="16">TonB-dependent receptor</fullName>
    </submittedName>
</protein>
<feature type="domain" description="TonB-dependent receptor plug" evidence="15">
    <location>
        <begin position="56"/>
        <end position="160"/>
    </location>
</feature>
<dbReference type="Gene3D" id="2.40.170.20">
    <property type="entry name" value="TonB-dependent receptor, beta-barrel domain"/>
    <property type="match status" value="1"/>
</dbReference>
<sequence length="789" mass="83358">MTMKRYITGSMFAVAVASMSGTAAAQSQPAAQPQAADSQGIADIVVTAQRRSESVQRASISIEAFSGQEIANRGVTRPDDLTKIATGVQVGGGTSTQIYVRGVGDFGVVATANPAVVTNLDGVPISRPQAISGNFFDLDRIELLKGPQGTLYGRNASGGALNLIAARPRLNKTEGYLQGTAGNYDTLGGEGAINLPIADDIAVRASFQLSDRGGYLTDGGDDDKHQSIRLQALAKFDRLSVHLLGGYTHLGGKGSGLAVLPSIPGQSPWTGTTSKAAADYYFSVINANFVASGGSSPPAAVFDRPDSERLFQNVRSWNISGQADYDFGGAILTVIPAYRRTTAIFSVSPGFNYSPGGKGTKGETSDQYSLETRLGGTSGKLKWVIGAFAFQENQSTDFAITAGVIQRVRIASDLQSKSIAGFGEATYSLTDRLRLIGGLRYTSDQRSQTNFRKFAISPTVTGSPPLATPCVPPTFAPGTECNLLPPVNFDSSRTFNRATWKVGGEVDLAPQSMLFATVSTGFKAGGFNQAVDTVATNRALPFKAETITAYTVGLRNRFLHNTLQFNLEGFYWDYRDLQLSSLILDGSGNLSLTTQNAGKARIYGFNADVVAKPFAGTTLHAGVEYVNSRYQEFAFVQAAQFTTPGSTGCAVSPASIPPGPLGPYVTVNCAGKPLVRSPKVSGNVGMTQVFGLTNGANVTFDTDLAFATKRYTSTSFVPNSLAGAYGNWNATLTYNAPGERWFIGGYVRNITNATVYTGGGGDQSPFVNGFVSSTIGAPRTYGARFGLRF</sequence>
<keyword evidence="13" id="KW-0732">Signal</keyword>
<evidence type="ECO:0000256" key="1">
    <source>
        <dbReference type="ARBA" id="ARBA00004571"/>
    </source>
</evidence>
<keyword evidence="6" id="KW-0408">Iron</keyword>
<evidence type="ECO:0000256" key="6">
    <source>
        <dbReference type="ARBA" id="ARBA00023004"/>
    </source>
</evidence>
<keyword evidence="9 11" id="KW-0472">Membrane</keyword>
<keyword evidence="10 11" id="KW-0998">Cell outer membrane</keyword>
<evidence type="ECO:0000256" key="11">
    <source>
        <dbReference type="PROSITE-ProRule" id="PRU01360"/>
    </source>
</evidence>
<accession>A0A502FYX0</accession>
<dbReference type="Proteomes" id="UP000319931">
    <property type="component" value="Unassembled WGS sequence"/>
</dbReference>
<feature type="chain" id="PRO_5021300832" evidence="13">
    <location>
        <begin position="26"/>
        <end position="789"/>
    </location>
</feature>
<dbReference type="AlphaFoldDB" id="A0A502FYX0"/>
<dbReference type="PANTHER" id="PTHR32552">
    <property type="entry name" value="FERRICHROME IRON RECEPTOR-RELATED"/>
    <property type="match status" value="1"/>
</dbReference>
<dbReference type="InterPro" id="IPR000531">
    <property type="entry name" value="Beta-barrel_TonB"/>
</dbReference>
<comment type="subcellular location">
    <subcellularLocation>
        <location evidence="1 11">Cell outer membrane</location>
        <topology evidence="1 11">Multi-pass membrane protein</topology>
    </subcellularLocation>
</comment>
<keyword evidence="8 12" id="KW-0798">TonB box</keyword>
<reference evidence="16 17" key="1">
    <citation type="journal article" date="2019" name="Environ. Microbiol.">
        <title>Species interactions and distinct microbial communities in high Arctic permafrost affected cryosols are associated with the CH4 and CO2 gas fluxes.</title>
        <authorList>
            <person name="Altshuler I."/>
            <person name="Hamel J."/>
            <person name="Turney S."/>
            <person name="Magnuson E."/>
            <person name="Levesque R."/>
            <person name="Greer C."/>
            <person name="Whyte L.G."/>
        </authorList>
    </citation>
    <scope>NUCLEOTIDE SEQUENCE [LARGE SCALE GENOMIC DNA]</scope>
    <source>
        <strain evidence="16 17">E6.1</strain>
    </source>
</reference>
<evidence type="ECO:0000256" key="2">
    <source>
        <dbReference type="ARBA" id="ARBA00022448"/>
    </source>
</evidence>
<evidence type="ECO:0000256" key="4">
    <source>
        <dbReference type="ARBA" id="ARBA00022496"/>
    </source>
</evidence>
<feature type="signal peptide" evidence="13">
    <location>
        <begin position="1"/>
        <end position="25"/>
    </location>
</feature>
<comment type="similarity">
    <text evidence="11 12">Belongs to the TonB-dependent receptor family.</text>
</comment>
<evidence type="ECO:0000256" key="5">
    <source>
        <dbReference type="ARBA" id="ARBA00022692"/>
    </source>
</evidence>
<comment type="caution">
    <text evidence="16">The sequence shown here is derived from an EMBL/GenBank/DDBJ whole genome shotgun (WGS) entry which is preliminary data.</text>
</comment>
<feature type="domain" description="TonB-dependent receptor-like beta-barrel" evidence="14">
    <location>
        <begin position="280"/>
        <end position="750"/>
    </location>
</feature>
<dbReference type="InterPro" id="IPR012910">
    <property type="entry name" value="Plug_dom"/>
</dbReference>
<organism evidence="16 17">
    <name type="scientific">Sphingomonas glacialis</name>
    <dbReference type="NCBI Taxonomy" id="658225"/>
    <lineage>
        <taxon>Bacteria</taxon>
        <taxon>Pseudomonadati</taxon>
        <taxon>Pseudomonadota</taxon>
        <taxon>Alphaproteobacteria</taxon>
        <taxon>Sphingomonadales</taxon>
        <taxon>Sphingomonadaceae</taxon>
        <taxon>Sphingomonas</taxon>
    </lineage>
</organism>
<keyword evidence="16" id="KW-0675">Receptor</keyword>
<evidence type="ECO:0000256" key="9">
    <source>
        <dbReference type="ARBA" id="ARBA00023136"/>
    </source>
</evidence>
<dbReference type="GO" id="GO:0006826">
    <property type="term" value="P:iron ion transport"/>
    <property type="evidence" value="ECO:0007669"/>
    <property type="project" value="UniProtKB-KW"/>
</dbReference>
<dbReference type="OrthoDB" id="7614057at2"/>
<evidence type="ECO:0000313" key="16">
    <source>
        <dbReference type="EMBL" id="TPG54679.1"/>
    </source>
</evidence>
<evidence type="ECO:0000256" key="3">
    <source>
        <dbReference type="ARBA" id="ARBA00022452"/>
    </source>
</evidence>
<evidence type="ECO:0000256" key="10">
    <source>
        <dbReference type="ARBA" id="ARBA00023237"/>
    </source>
</evidence>
<gene>
    <name evidence="16" type="ORF">EAH76_08620</name>
</gene>
<evidence type="ECO:0000256" key="8">
    <source>
        <dbReference type="ARBA" id="ARBA00023077"/>
    </source>
</evidence>
<keyword evidence="2 11" id="KW-0813">Transport</keyword>
<keyword evidence="4" id="KW-0410">Iron transport</keyword>
<evidence type="ECO:0000259" key="15">
    <source>
        <dbReference type="Pfam" id="PF07715"/>
    </source>
</evidence>
<dbReference type="PROSITE" id="PS52016">
    <property type="entry name" value="TONB_DEPENDENT_REC_3"/>
    <property type="match status" value="1"/>
</dbReference>
<dbReference type="EMBL" id="RCZC01000002">
    <property type="protein sequence ID" value="TPG54679.1"/>
    <property type="molecule type" value="Genomic_DNA"/>
</dbReference>
<keyword evidence="7" id="KW-0406">Ion transport</keyword>
<proteinExistence type="inferred from homology"/>